<evidence type="ECO:0000259" key="1">
    <source>
        <dbReference type="Pfam" id="PF01609"/>
    </source>
</evidence>
<sequence>KDRLSNGDLARIESSREKLLRDGFSTNYGGGFLLIPYYLQIGLNERVGTLGLEKEEGIPTLSSILGLINISIFEEGSIWGIDGLKDKGFPALCGLGKLPDPSFFYRFLQGVKTRGAEDFIVECSKKFVETGLNRGRVVNLDGKFLGYFGKKKIGKTKHPTRNIVLPGLNVFAVQDQETRNPLFLRVRYPGLKAIDVGIPLLERTMEIVGEGQLEKVIWDRWFSVGALLDYLDKYLDLKYVTILRMHQNRIEEMKEIPLSEFRAMADGRQVAFKNTDLRNYEGTSKLIVIRFEEDGEEKYYGYLTNDMTSTEETIIEEYDHRWRIECLFKELAFLGFGRLPSTELNQATMSLGTKLVACNILSSLRRDIGGEYASRELKGILKEFLREQSFVKAEGRTVHVTFYGHRHEDILRPLFSNLNQRLREKGVDERVPWLGYRKLEFHFK</sequence>
<dbReference type="AlphaFoldDB" id="A0A2M7GYS3"/>
<evidence type="ECO:0000313" key="2">
    <source>
        <dbReference type="EMBL" id="PIW33619.1"/>
    </source>
</evidence>
<dbReference type="GO" id="GO:0004803">
    <property type="term" value="F:transposase activity"/>
    <property type="evidence" value="ECO:0007669"/>
    <property type="project" value="InterPro"/>
</dbReference>
<dbReference type="Proteomes" id="UP000230025">
    <property type="component" value="Unassembled WGS sequence"/>
</dbReference>
<comment type="caution">
    <text evidence="2">The sequence shown here is derived from an EMBL/GenBank/DDBJ whole genome shotgun (WGS) entry which is preliminary data.</text>
</comment>
<gene>
    <name evidence="2" type="ORF">COW28_03610</name>
</gene>
<dbReference type="GO" id="GO:0003677">
    <property type="term" value="F:DNA binding"/>
    <property type="evidence" value="ECO:0007669"/>
    <property type="project" value="InterPro"/>
</dbReference>
<dbReference type="InterPro" id="IPR012337">
    <property type="entry name" value="RNaseH-like_sf"/>
</dbReference>
<feature type="domain" description="Transposase IS4-like" evidence="1">
    <location>
        <begin position="136"/>
        <end position="359"/>
    </location>
</feature>
<dbReference type="InterPro" id="IPR002559">
    <property type="entry name" value="Transposase_11"/>
</dbReference>
<evidence type="ECO:0000313" key="3">
    <source>
        <dbReference type="Proteomes" id="UP000230025"/>
    </source>
</evidence>
<dbReference type="EMBL" id="PFFY01000168">
    <property type="protein sequence ID" value="PIW33619.1"/>
    <property type="molecule type" value="Genomic_DNA"/>
</dbReference>
<accession>A0A2M7GYS3</accession>
<name>A0A2M7GYS3_9BACT</name>
<proteinExistence type="predicted"/>
<dbReference type="Pfam" id="PF01609">
    <property type="entry name" value="DDE_Tnp_1"/>
    <property type="match status" value="1"/>
</dbReference>
<organism evidence="2 3">
    <name type="scientific">bacterium (Candidatus Ratteibacteria) CG15_BIG_FIL_POST_REV_8_21_14_020_41_12</name>
    <dbReference type="NCBI Taxonomy" id="2014291"/>
    <lineage>
        <taxon>Bacteria</taxon>
        <taxon>Candidatus Ratteibacteria</taxon>
    </lineage>
</organism>
<dbReference type="SUPFAM" id="SSF53098">
    <property type="entry name" value="Ribonuclease H-like"/>
    <property type="match status" value="1"/>
</dbReference>
<reference evidence="3" key="1">
    <citation type="submission" date="2017-09" db="EMBL/GenBank/DDBJ databases">
        <title>Depth-based differentiation of microbial function through sediment-hosted aquifers and enrichment of novel symbionts in the deep terrestrial subsurface.</title>
        <authorList>
            <person name="Probst A.J."/>
            <person name="Ladd B."/>
            <person name="Jarett J.K."/>
            <person name="Geller-Mcgrath D.E."/>
            <person name="Sieber C.M.K."/>
            <person name="Emerson J.B."/>
            <person name="Anantharaman K."/>
            <person name="Thomas B.C."/>
            <person name="Malmstrom R."/>
            <person name="Stieglmeier M."/>
            <person name="Klingl A."/>
            <person name="Woyke T."/>
            <person name="Ryan C.M."/>
            <person name="Banfield J.F."/>
        </authorList>
    </citation>
    <scope>NUCLEOTIDE SEQUENCE [LARGE SCALE GENOMIC DNA]</scope>
</reference>
<protein>
    <recommendedName>
        <fullName evidence="1">Transposase IS4-like domain-containing protein</fullName>
    </recommendedName>
</protein>
<dbReference type="GO" id="GO:0006313">
    <property type="term" value="P:DNA transposition"/>
    <property type="evidence" value="ECO:0007669"/>
    <property type="project" value="InterPro"/>
</dbReference>
<feature type="non-terminal residue" evidence="2">
    <location>
        <position position="1"/>
    </location>
</feature>